<comment type="caution">
    <text evidence="3">The sequence shown here is derived from an EMBL/GenBank/DDBJ whole genome shotgun (WGS) entry which is preliminary data.</text>
</comment>
<feature type="compositionally biased region" description="Low complexity" evidence="1">
    <location>
        <begin position="298"/>
        <end position="324"/>
    </location>
</feature>
<dbReference type="Pfam" id="PF22925">
    <property type="entry name" value="TS_C"/>
    <property type="match status" value="1"/>
</dbReference>
<evidence type="ECO:0000256" key="1">
    <source>
        <dbReference type="SAM" id="MobiDB-lite"/>
    </source>
</evidence>
<dbReference type="SUPFAM" id="SSF49899">
    <property type="entry name" value="Concanavalin A-like lectins/glucanases"/>
    <property type="match status" value="1"/>
</dbReference>
<organism evidence="3 4">
    <name type="scientific">Trypanosoma conorhini</name>
    <dbReference type="NCBI Taxonomy" id="83891"/>
    <lineage>
        <taxon>Eukaryota</taxon>
        <taxon>Discoba</taxon>
        <taxon>Euglenozoa</taxon>
        <taxon>Kinetoplastea</taxon>
        <taxon>Metakinetoplastina</taxon>
        <taxon>Trypanosomatida</taxon>
        <taxon>Trypanosomatidae</taxon>
        <taxon>Trypanosoma</taxon>
    </lineage>
</organism>
<name>A0A422MP19_9TRYP</name>
<evidence type="ECO:0000259" key="2">
    <source>
        <dbReference type="Pfam" id="PF22925"/>
    </source>
</evidence>
<proteinExistence type="predicted"/>
<evidence type="ECO:0000313" key="4">
    <source>
        <dbReference type="Proteomes" id="UP000284403"/>
    </source>
</evidence>
<dbReference type="GeneID" id="40323874"/>
<dbReference type="EMBL" id="MKKU01001569">
    <property type="protein sequence ID" value="RNE94966.1"/>
    <property type="molecule type" value="Genomic_DNA"/>
</dbReference>
<protein>
    <submittedName>
        <fullName evidence="3">Trans-sialidase</fullName>
    </submittedName>
</protein>
<feature type="domain" description="Trans-sialidase C-terminal" evidence="2">
    <location>
        <begin position="3"/>
        <end position="193"/>
    </location>
</feature>
<dbReference type="AlphaFoldDB" id="A0A422MP19"/>
<keyword evidence="4" id="KW-1185">Reference proteome</keyword>
<dbReference type="InterPro" id="IPR055239">
    <property type="entry name" value="TS_C"/>
</dbReference>
<dbReference type="RefSeq" id="XP_029222861.1">
    <property type="nucleotide sequence ID" value="XM_029377044.1"/>
</dbReference>
<dbReference type="Proteomes" id="UP000284403">
    <property type="component" value="Unassembled WGS sequence"/>
</dbReference>
<dbReference type="InterPro" id="IPR013320">
    <property type="entry name" value="ConA-like_dom_sf"/>
</dbReference>
<reference evidence="3 4" key="1">
    <citation type="journal article" date="2018" name="BMC Genomics">
        <title>Genomic comparison of Trypanosoma conorhini and Trypanosoma rangeli to Trypanosoma cruzi strains of high and low virulence.</title>
        <authorList>
            <person name="Bradwell K.R."/>
            <person name="Koparde V.N."/>
            <person name="Matveyev A.V."/>
            <person name="Serrano M.G."/>
            <person name="Alves J.M."/>
            <person name="Parikh H."/>
            <person name="Huang B."/>
            <person name="Lee V."/>
            <person name="Espinosa-Alvarez O."/>
            <person name="Ortiz P.A."/>
            <person name="Costa-Martins A.G."/>
            <person name="Teixeira M.M."/>
            <person name="Buck G.A."/>
        </authorList>
    </citation>
    <scope>NUCLEOTIDE SEQUENCE [LARGE SCALE GENOMIC DNA]</scope>
    <source>
        <strain evidence="3 4">025E</strain>
    </source>
</reference>
<evidence type="ECO:0000313" key="3">
    <source>
        <dbReference type="EMBL" id="RNE94966.1"/>
    </source>
</evidence>
<sequence length="365" mass="38229">GMATSEEWGVTFTVSGSWAEWPVGSRGQNQPYYFANNGFTLVATVMLHAVPEAEEGSSLPLLGVRMNDTEGTVLLGVSCTQDNKWKVTVGGKSRSLTDGDDVTWKADTAYQVILQMDTGDELSVHIDGDEIYASDDDDEEEDGDGGIASWVETLFTPHRISHIYVGGDGAEGTRTSHHVTVSSVLLYNRALGENEIRKLAGSKVALGGPAAGKEGRELQAAPSVPTSEGGETVPEVKLEDGRGEGQTEDGERTEGLQEKNGGSAGGPPHAAGPPTVEGEQSHEAEAESAGDPALQENVVEAPGPGAAPPSSEVEVASEPAGGSPLSPPRGPTPRRRRRRRGRGRGRAASVIAGGGQRGRRRVTTF</sequence>
<gene>
    <name evidence="3" type="ORF">Tco025E_10263</name>
</gene>
<accession>A0A422MP19</accession>
<dbReference type="Gene3D" id="2.60.120.200">
    <property type="match status" value="1"/>
</dbReference>
<feature type="compositionally biased region" description="Basic and acidic residues" evidence="1">
    <location>
        <begin position="234"/>
        <end position="257"/>
    </location>
</feature>
<feature type="region of interest" description="Disordered" evidence="1">
    <location>
        <begin position="209"/>
        <end position="365"/>
    </location>
</feature>
<feature type="non-terminal residue" evidence="3">
    <location>
        <position position="1"/>
    </location>
</feature>
<feature type="compositionally biased region" description="Basic residues" evidence="1">
    <location>
        <begin position="332"/>
        <end position="345"/>
    </location>
</feature>